<reference evidence="1 2" key="1">
    <citation type="submission" date="2014-02" db="EMBL/GenBank/DDBJ databases">
        <title>The genome sequence of Colletotrichum nymphaeae SA-01.</title>
        <authorList>
            <person name="Baroncelli R."/>
            <person name="Thon M.R."/>
        </authorList>
    </citation>
    <scope>NUCLEOTIDE SEQUENCE [LARGE SCALE GENOMIC DNA]</scope>
    <source>
        <strain evidence="1 2">SA-01</strain>
    </source>
</reference>
<keyword evidence="2" id="KW-1185">Reference proteome</keyword>
<dbReference type="OrthoDB" id="5620at2759"/>
<organism evidence="1 2">
    <name type="scientific">Colletotrichum nymphaeae SA-01</name>
    <dbReference type="NCBI Taxonomy" id="1460502"/>
    <lineage>
        <taxon>Eukaryota</taxon>
        <taxon>Fungi</taxon>
        <taxon>Dikarya</taxon>
        <taxon>Ascomycota</taxon>
        <taxon>Pezizomycotina</taxon>
        <taxon>Sordariomycetes</taxon>
        <taxon>Hypocreomycetidae</taxon>
        <taxon>Glomerellales</taxon>
        <taxon>Glomerellaceae</taxon>
        <taxon>Colletotrichum</taxon>
        <taxon>Colletotrichum acutatum species complex</taxon>
    </lineage>
</organism>
<dbReference type="AlphaFoldDB" id="A0A135RRF3"/>
<accession>A0A135RRF3</accession>
<dbReference type="Proteomes" id="UP000070054">
    <property type="component" value="Unassembled WGS sequence"/>
</dbReference>
<proteinExistence type="predicted"/>
<dbReference type="EMBL" id="JEMN01001829">
    <property type="protein sequence ID" value="KXH26078.1"/>
    <property type="molecule type" value="Genomic_DNA"/>
</dbReference>
<gene>
    <name evidence="1" type="ORF">CNYM01_02397</name>
</gene>
<evidence type="ECO:0000313" key="2">
    <source>
        <dbReference type="Proteomes" id="UP000070054"/>
    </source>
</evidence>
<sequence length="282" mass="31585">MEFIVIVHPSQRRSARLKKQAHAHAARVTHARSRKRQAACHGDQDASIRVEGRGRSVISRQRAGEGMSRPQQDVLESRHLVEPLIPSTIPGAFEHEPLASFLKSSTAEERMLFFYYGQVMVPNMDLQCPILCYLGENFDHIRRNWLLCGSTDIDLLQGFLLAASRHLSLFHGEQWENWAAKFKLKHISDLRRALSSEDMSLRRTGVAKALVLSFDEIMLCDMHMASKHVRGAITIIRDSGGIDALGLSEIIRCVLFSCMFGKGLLDGQPLSELSPAPLSTSQ</sequence>
<name>A0A135RRF3_9PEZI</name>
<protein>
    <submittedName>
        <fullName evidence="1">Uncharacterized protein</fullName>
    </submittedName>
</protein>
<evidence type="ECO:0000313" key="1">
    <source>
        <dbReference type="EMBL" id="KXH26078.1"/>
    </source>
</evidence>
<comment type="caution">
    <text evidence="1">The sequence shown here is derived from an EMBL/GenBank/DDBJ whole genome shotgun (WGS) entry which is preliminary data.</text>
</comment>